<accession>A0A923N5T5</accession>
<dbReference type="Proteomes" id="UP000603640">
    <property type="component" value="Unassembled WGS sequence"/>
</dbReference>
<dbReference type="AlphaFoldDB" id="A0A923N5T5"/>
<evidence type="ECO:0000313" key="2">
    <source>
        <dbReference type="EMBL" id="MBC5991442.1"/>
    </source>
</evidence>
<name>A0A923N5T5_9BACT</name>
<dbReference type="InterPro" id="IPR029068">
    <property type="entry name" value="Glyas_Bleomycin-R_OHBP_Dase"/>
</dbReference>
<proteinExistence type="predicted"/>
<dbReference type="InterPro" id="IPR037523">
    <property type="entry name" value="VOC_core"/>
</dbReference>
<reference evidence="2" key="1">
    <citation type="submission" date="2020-08" db="EMBL/GenBank/DDBJ databases">
        <title>Pontibacter sp. SD6 16S ribosomal RNA gene Genome sequencing and assembly.</title>
        <authorList>
            <person name="Kang M."/>
        </authorList>
    </citation>
    <scope>NUCLEOTIDE SEQUENCE</scope>
    <source>
        <strain evidence="2">SD6</strain>
    </source>
</reference>
<dbReference type="EMBL" id="JACRVF010000001">
    <property type="protein sequence ID" value="MBC5991442.1"/>
    <property type="molecule type" value="Genomic_DNA"/>
</dbReference>
<dbReference type="InterPro" id="IPR052164">
    <property type="entry name" value="Anthracycline_SecMetBiosynth"/>
</dbReference>
<dbReference type="PANTHER" id="PTHR33993:SF2">
    <property type="entry name" value="VOC DOMAIN-CONTAINING PROTEIN"/>
    <property type="match status" value="1"/>
</dbReference>
<dbReference type="PROSITE" id="PS51819">
    <property type="entry name" value="VOC"/>
    <property type="match status" value="1"/>
</dbReference>
<comment type="caution">
    <text evidence="2">The sequence shown here is derived from an EMBL/GenBank/DDBJ whole genome shotgun (WGS) entry which is preliminary data.</text>
</comment>
<dbReference type="InterPro" id="IPR004360">
    <property type="entry name" value="Glyas_Fos-R_dOase_dom"/>
</dbReference>
<protein>
    <submittedName>
        <fullName evidence="2">VOC family protein</fullName>
    </submittedName>
</protein>
<feature type="domain" description="VOC" evidence="1">
    <location>
        <begin position="7"/>
        <end position="128"/>
    </location>
</feature>
<evidence type="ECO:0000259" key="1">
    <source>
        <dbReference type="PROSITE" id="PS51819"/>
    </source>
</evidence>
<dbReference type="Gene3D" id="3.10.180.10">
    <property type="entry name" value="2,3-Dihydroxybiphenyl 1,2-Dioxygenase, domain 1"/>
    <property type="match status" value="1"/>
</dbReference>
<dbReference type="CDD" id="cd07247">
    <property type="entry name" value="SgaA_N_like"/>
    <property type="match status" value="1"/>
</dbReference>
<dbReference type="RefSeq" id="WP_187065448.1">
    <property type="nucleotide sequence ID" value="NZ_JACRVF010000001.1"/>
</dbReference>
<organism evidence="2 3">
    <name type="scientific">Pontibacter cellulosilyticus</name>
    <dbReference type="NCBI Taxonomy" id="1720253"/>
    <lineage>
        <taxon>Bacteria</taxon>
        <taxon>Pseudomonadati</taxon>
        <taxon>Bacteroidota</taxon>
        <taxon>Cytophagia</taxon>
        <taxon>Cytophagales</taxon>
        <taxon>Hymenobacteraceae</taxon>
        <taxon>Pontibacter</taxon>
    </lineage>
</organism>
<dbReference type="Pfam" id="PF00903">
    <property type="entry name" value="Glyoxalase"/>
    <property type="match status" value="1"/>
</dbReference>
<evidence type="ECO:0000313" key="3">
    <source>
        <dbReference type="Proteomes" id="UP000603640"/>
    </source>
</evidence>
<dbReference type="PANTHER" id="PTHR33993">
    <property type="entry name" value="GLYOXALASE-RELATED"/>
    <property type="match status" value="1"/>
</dbReference>
<sequence>MNQQNNVVGWFEIPANDLQRAIKFYEEVFGFKMEHHPMGELEMAWFPSDEEGKGAAGTLIHHKEWYKPSTDGVLVYFTSPSGNLANELANIEPAGGKVLQHKTLIAEDIGYMALFLDSEGNRIALHSRE</sequence>
<gene>
    <name evidence="2" type="ORF">H8S84_01175</name>
</gene>
<dbReference type="SUPFAM" id="SSF54593">
    <property type="entry name" value="Glyoxalase/Bleomycin resistance protein/Dihydroxybiphenyl dioxygenase"/>
    <property type="match status" value="1"/>
</dbReference>
<keyword evidence="3" id="KW-1185">Reference proteome</keyword>